<keyword evidence="4" id="KW-1185">Reference proteome</keyword>
<dbReference type="KEGG" id="bfo:118432233"/>
<feature type="region of interest" description="Disordered" evidence="1">
    <location>
        <begin position="386"/>
        <end position="450"/>
    </location>
</feature>
<feature type="region of interest" description="Disordered" evidence="1">
    <location>
        <begin position="315"/>
        <end position="348"/>
    </location>
</feature>
<dbReference type="GeneID" id="118432233"/>
<evidence type="ECO:0000256" key="1">
    <source>
        <dbReference type="SAM" id="MobiDB-lite"/>
    </source>
</evidence>
<keyword evidence="2" id="KW-0812">Transmembrane</keyword>
<dbReference type="PANTHER" id="PTHR22801:SF63">
    <property type="entry name" value="C-TYPE LECTIN DOMAIN-CONTAINING PROTEIN"/>
    <property type="match status" value="1"/>
</dbReference>
<dbReference type="PROSITE" id="PS50041">
    <property type="entry name" value="C_TYPE_LECTIN_2"/>
    <property type="match status" value="1"/>
</dbReference>
<dbReference type="InterPro" id="IPR016187">
    <property type="entry name" value="CTDL_fold"/>
</dbReference>
<dbReference type="Gene3D" id="3.10.100.10">
    <property type="entry name" value="Mannose-Binding Protein A, subunit A"/>
    <property type="match status" value="1"/>
</dbReference>
<feature type="compositionally biased region" description="Basic and acidic residues" evidence="1">
    <location>
        <begin position="386"/>
        <end position="399"/>
    </location>
</feature>
<evidence type="ECO:0000256" key="2">
    <source>
        <dbReference type="SAM" id="Phobius"/>
    </source>
</evidence>
<protein>
    <submittedName>
        <fullName evidence="5">Uncharacterized protein LOC118432233</fullName>
    </submittedName>
</protein>
<dbReference type="InterPro" id="IPR050801">
    <property type="entry name" value="Ca-Dep_Lectins_ImmuneDev"/>
</dbReference>
<gene>
    <name evidence="5" type="primary">LOC118432233</name>
</gene>
<dbReference type="RefSeq" id="XP_035699656.1">
    <property type="nucleotide sequence ID" value="XM_035843763.1"/>
</dbReference>
<dbReference type="Pfam" id="PF00059">
    <property type="entry name" value="Lectin_C"/>
    <property type="match status" value="1"/>
</dbReference>
<evidence type="ECO:0000313" key="4">
    <source>
        <dbReference type="Proteomes" id="UP000001554"/>
    </source>
</evidence>
<reference evidence="5" key="2">
    <citation type="submission" date="2025-08" db="UniProtKB">
        <authorList>
            <consortium name="RefSeq"/>
        </authorList>
    </citation>
    <scope>IDENTIFICATION</scope>
    <source>
        <strain evidence="5">S238N-H82</strain>
        <tissue evidence="5">Testes</tissue>
    </source>
</reference>
<dbReference type="InterPro" id="IPR016186">
    <property type="entry name" value="C-type_lectin-like/link_sf"/>
</dbReference>
<proteinExistence type="predicted"/>
<dbReference type="OrthoDB" id="10255512at2759"/>
<evidence type="ECO:0000313" key="5">
    <source>
        <dbReference type="RefSeq" id="XP_035699656.1"/>
    </source>
</evidence>
<dbReference type="PANTHER" id="PTHR22801">
    <property type="entry name" value="LITHOSTATHINE"/>
    <property type="match status" value="1"/>
</dbReference>
<evidence type="ECO:0000259" key="3">
    <source>
        <dbReference type="PROSITE" id="PS50041"/>
    </source>
</evidence>
<feature type="compositionally biased region" description="Polar residues" evidence="1">
    <location>
        <begin position="315"/>
        <end position="339"/>
    </location>
</feature>
<feature type="transmembrane region" description="Helical" evidence="2">
    <location>
        <begin position="67"/>
        <end position="91"/>
    </location>
</feature>
<dbReference type="CDD" id="cd00037">
    <property type="entry name" value="CLECT"/>
    <property type="match status" value="1"/>
</dbReference>
<accession>A0A9J7MEE0</accession>
<reference evidence="4" key="1">
    <citation type="journal article" date="2020" name="Nat. Ecol. Evol.">
        <title>Deeply conserved synteny resolves early events in vertebrate evolution.</title>
        <authorList>
            <person name="Simakov O."/>
            <person name="Marletaz F."/>
            <person name="Yue J.X."/>
            <person name="O'Connell B."/>
            <person name="Jenkins J."/>
            <person name="Brandt A."/>
            <person name="Calef R."/>
            <person name="Tung C.H."/>
            <person name="Huang T.K."/>
            <person name="Schmutz J."/>
            <person name="Satoh N."/>
            <person name="Yu J.K."/>
            <person name="Putnam N.H."/>
            <person name="Green R.E."/>
            <person name="Rokhsar D.S."/>
        </authorList>
    </citation>
    <scope>NUCLEOTIDE SEQUENCE [LARGE SCALE GENOMIC DNA]</scope>
    <source>
        <strain evidence="4">S238N-H82</strain>
    </source>
</reference>
<dbReference type="SUPFAM" id="SSF56436">
    <property type="entry name" value="C-type lectin-like"/>
    <property type="match status" value="1"/>
</dbReference>
<organism evidence="4 5">
    <name type="scientific">Branchiostoma floridae</name>
    <name type="common">Florida lancelet</name>
    <name type="synonym">Amphioxus</name>
    <dbReference type="NCBI Taxonomy" id="7739"/>
    <lineage>
        <taxon>Eukaryota</taxon>
        <taxon>Metazoa</taxon>
        <taxon>Chordata</taxon>
        <taxon>Cephalochordata</taxon>
        <taxon>Leptocardii</taxon>
        <taxon>Amphioxiformes</taxon>
        <taxon>Branchiostomatidae</taxon>
        <taxon>Branchiostoma</taxon>
    </lineage>
</organism>
<dbReference type="SMART" id="SM00034">
    <property type="entry name" value="CLECT"/>
    <property type="match status" value="1"/>
</dbReference>
<keyword evidence="2" id="KW-0472">Membrane</keyword>
<name>A0A9J7MEE0_BRAFL</name>
<keyword evidence="2" id="KW-1133">Transmembrane helix</keyword>
<feature type="domain" description="C-type lectin" evidence="3">
    <location>
        <begin position="193"/>
        <end position="302"/>
    </location>
</feature>
<feature type="region of interest" description="Disordered" evidence="1">
    <location>
        <begin position="480"/>
        <end position="535"/>
    </location>
</feature>
<dbReference type="Proteomes" id="UP000001554">
    <property type="component" value="Chromosome 15"/>
</dbReference>
<dbReference type="InterPro" id="IPR001304">
    <property type="entry name" value="C-type_lectin-like"/>
</dbReference>
<dbReference type="OMA" id="DTDQVGM"/>
<feature type="region of interest" description="Disordered" evidence="1">
    <location>
        <begin position="101"/>
        <end position="130"/>
    </location>
</feature>
<feature type="transmembrane region" description="Helical" evidence="2">
    <location>
        <begin position="354"/>
        <end position="378"/>
    </location>
</feature>
<dbReference type="AlphaFoldDB" id="A0A9J7MEE0"/>
<sequence>MLNTTDTTAELSLADSTILWPATTIGTTIETTLFEDLMTNDATQGTITAGRKSQAPSPPIQLQQFPIVPVAASLGTVLGLLLLLAVLLFIFCRRRRARSQEDNMTAKLDKDTDQVGMGELGTGQHDDDEHNYHTIQEPAINSKGLPIIPASPSEHDENYSTIPDLLSDRLEERAPAPPPSQTDELCSTGYSLKGGYCYKTSGGNYTAAQARSYCTDEGAIVAEPKSQEEHDYIKSFISETTWIGIADLDDSGSFEYVSDNTSVGFKSLADSLGIGKCMAMDKDQDYNWIRTGCSAEHPVVCQQVPIGNMASTTVFPSFGHNTPTRGPNENKESSTTAGLNSSPRSSNQSQQFPIVAVAAAVGTILGLLLLLAVLLFFICRKRVRRQEDNMTSKPDKDTDQVGMGELGMVPNDGVENDHDYQTIQDPAITSKGLPDIPTAPPSEHDENYSTIPDLLSDRVDERAPAPPPSQTDVYYSVVRDSGTARPPDQAEASDTAKTTQEPEYAVVKKASKRKETKKEESDETIDQGTSADVPEYAVVNKIKKDQKAEGKVNDEYGTVDNVIYQPS</sequence>